<dbReference type="GO" id="GO:0008017">
    <property type="term" value="F:microtubule binding"/>
    <property type="evidence" value="ECO:0007669"/>
    <property type="project" value="InterPro"/>
</dbReference>
<keyword evidence="2" id="KW-0175">Coiled coil</keyword>
<feature type="coiled-coil region" evidence="2">
    <location>
        <begin position="297"/>
        <end position="324"/>
    </location>
</feature>
<dbReference type="PROSITE" id="PS50067">
    <property type="entry name" value="KINESIN_MOTOR_2"/>
    <property type="match status" value="1"/>
</dbReference>
<feature type="compositionally biased region" description="Polar residues" evidence="3">
    <location>
        <begin position="1"/>
        <end position="11"/>
    </location>
</feature>
<evidence type="ECO:0000256" key="1">
    <source>
        <dbReference type="PROSITE-ProRule" id="PRU00283"/>
    </source>
</evidence>
<dbReference type="GO" id="GO:0005874">
    <property type="term" value="C:microtubule"/>
    <property type="evidence" value="ECO:0007669"/>
    <property type="project" value="TreeGrafter"/>
</dbReference>
<keyword evidence="1" id="KW-0547">Nucleotide-binding</keyword>
<dbReference type="InterPro" id="IPR027417">
    <property type="entry name" value="P-loop_NTPase"/>
</dbReference>
<protein>
    <recommendedName>
        <fullName evidence="4">Kinesin motor domain-containing protein</fullName>
    </recommendedName>
</protein>
<dbReference type="GO" id="GO:0005871">
    <property type="term" value="C:kinesin complex"/>
    <property type="evidence" value="ECO:0007669"/>
    <property type="project" value="TreeGrafter"/>
</dbReference>
<dbReference type="SMART" id="SM00129">
    <property type="entry name" value="KISc"/>
    <property type="match status" value="1"/>
</dbReference>
<feature type="binding site" evidence="1">
    <location>
        <begin position="115"/>
        <end position="122"/>
    </location>
    <ligand>
        <name>ATP</name>
        <dbReference type="ChEBI" id="CHEBI:30616"/>
    </ligand>
</feature>
<dbReference type="PANTHER" id="PTHR24115:SF799">
    <property type="entry name" value="KINESIN-LIKE PROTEIN"/>
    <property type="match status" value="1"/>
</dbReference>
<name>A0AAD3D2K2_9STRA</name>
<dbReference type="Gene3D" id="3.40.850.10">
    <property type="entry name" value="Kinesin motor domain"/>
    <property type="match status" value="1"/>
</dbReference>
<accession>A0AAD3D2K2</accession>
<feature type="domain" description="Kinesin motor" evidence="4">
    <location>
        <begin position="27"/>
        <end position="450"/>
    </location>
</feature>
<reference evidence="5 6" key="1">
    <citation type="journal article" date="2021" name="Sci. Rep.">
        <title>The genome of the diatom Chaetoceros tenuissimus carries an ancient integrated fragment of an extant virus.</title>
        <authorList>
            <person name="Hongo Y."/>
            <person name="Kimura K."/>
            <person name="Takaki Y."/>
            <person name="Yoshida Y."/>
            <person name="Baba S."/>
            <person name="Kobayashi G."/>
            <person name="Nagasaki K."/>
            <person name="Hano T."/>
            <person name="Tomaru Y."/>
        </authorList>
    </citation>
    <scope>NUCLEOTIDE SEQUENCE [LARGE SCALE GENOMIC DNA]</scope>
    <source>
        <strain evidence="5 6">NIES-3715</strain>
    </source>
</reference>
<dbReference type="GO" id="GO:0003777">
    <property type="term" value="F:microtubule motor activity"/>
    <property type="evidence" value="ECO:0007669"/>
    <property type="project" value="InterPro"/>
</dbReference>
<keyword evidence="1" id="KW-0067">ATP-binding</keyword>
<evidence type="ECO:0000259" key="4">
    <source>
        <dbReference type="PROSITE" id="PS50067"/>
    </source>
</evidence>
<gene>
    <name evidence="5" type="ORF">CTEN210_13020</name>
</gene>
<dbReference type="Proteomes" id="UP001054902">
    <property type="component" value="Unassembled WGS sequence"/>
</dbReference>
<evidence type="ECO:0000256" key="3">
    <source>
        <dbReference type="SAM" id="MobiDB-lite"/>
    </source>
</evidence>
<keyword evidence="6" id="KW-1185">Reference proteome</keyword>
<comment type="similarity">
    <text evidence="1">Belongs to the TRAFAC class myosin-kinesin ATPase superfamily. Kinesin family.</text>
</comment>
<dbReference type="InterPro" id="IPR001752">
    <property type="entry name" value="Kinesin_motor_dom"/>
</dbReference>
<dbReference type="EMBL" id="BLLK01000052">
    <property type="protein sequence ID" value="GFH56544.1"/>
    <property type="molecule type" value="Genomic_DNA"/>
</dbReference>
<dbReference type="AlphaFoldDB" id="A0AAD3D2K2"/>
<dbReference type="SUPFAM" id="SSF52540">
    <property type="entry name" value="P-loop containing nucleoside triphosphate hydrolases"/>
    <property type="match status" value="1"/>
</dbReference>
<evidence type="ECO:0000313" key="6">
    <source>
        <dbReference type="Proteomes" id="UP001054902"/>
    </source>
</evidence>
<dbReference type="PRINTS" id="PR00380">
    <property type="entry name" value="KINESINHEAVY"/>
</dbReference>
<organism evidence="5 6">
    <name type="scientific">Chaetoceros tenuissimus</name>
    <dbReference type="NCBI Taxonomy" id="426638"/>
    <lineage>
        <taxon>Eukaryota</taxon>
        <taxon>Sar</taxon>
        <taxon>Stramenopiles</taxon>
        <taxon>Ochrophyta</taxon>
        <taxon>Bacillariophyta</taxon>
        <taxon>Coscinodiscophyceae</taxon>
        <taxon>Chaetocerotophycidae</taxon>
        <taxon>Chaetocerotales</taxon>
        <taxon>Chaetocerotaceae</taxon>
        <taxon>Chaetoceros</taxon>
    </lineage>
</organism>
<dbReference type="InterPro" id="IPR027640">
    <property type="entry name" value="Kinesin-like_fam"/>
</dbReference>
<comment type="caution">
    <text evidence="5">The sequence shown here is derived from an EMBL/GenBank/DDBJ whole genome shotgun (WGS) entry which is preliminary data.</text>
</comment>
<dbReference type="InterPro" id="IPR036961">
    <property type="entry name" value="Kinesin_motor_dom_sf"/>
</dbReference>
<dbReference type="PANTHER" id="PTHR24115">
    <property type="entry name" value="KINESIN-RELATED"/>
    <property type="match status" value="1"/>
</dbReference>
<dbReference type="GO" id="GO:0007018">
    <property type="term" value="P:microtubule-based movement"/>
    <property type="evidence" value="ECO:0007669"/>
    <property type="project" value="InterPro"/>
</dbReference>
<dbReference type="GO" id="GO:0016887">
    <property type="term" value="F:ATP hydrolysis activity"/>
    <property type="evidence" value="ECO:0007669"/>
    <property type="project" value="TreeGrafter"/>
</dbReference>
<keyword evidence="1" id="KW-0505">Motor protein</keyword>
<feature type="region of interest" description="Disordered" evidence="3">
    <location>
        <begin position="1"/>
        <end position="25"/>
    </location>
</feature>
<proteinExistence type="inferred from homology"/>
<dbReference type="GO" id="GO:0005524">
    <property type="term" value="F:ATP binding"/>
    <property type="evidence" value="ECO:0007669"/>
    <property type="project" value="UniProtKB-UniRule"/>
</dbReference>
<sequence length="490" mass="54928">MGAPSLNANNNIKDKENDKYSSTSSHESAVFVRVRPLHDTSQAILPDLVMESQLSSSPKQMQFAAIQSSSNNGSITGFDGIFGTQETNASVYQHALQPKLNTTIQGGTTSFFCYGYTGAGKTHTTLGYNDEQGVFQLASCDLLHRIKEYNESSKEEPLMIQASAIEVYNDAVYDLLADKVECSLRKNKLGQLLVRGPTKKHEFTKEEADMNGFDFSIVTMKLTSIKIDSEKDLEIVQATVAKHRNVGSSSIHDQSSRSHAVLRLDVVNQSYLHLTNELEEFESIKPSVQTAYDKKRTYKLRQKVVELERRIDEANEKIDNLMITQRKKKSPFGGRLLLVDLAGADSDDRSIGEKGTSLREKQESTAINKSLLALKECVRELTTSNSSNRMQGKMKLPYRNSNLTRLLEEVLTPIPNRNSCSVMLVNIGPEESMKKKTIYSLRYGEMYSMKKSMVGKKASGIRNGSSNRQSLKAMMKEKRLQMQKEQQVCI</sequence>
<evidence type="ECO:0000313" key="5">
    <source>
        <dbReference type="EMBL" id="GFH56544.1"/>
    </source>
</evidence>
<evidence type="ECO:0000256" key="2">
    <source>
        <dbReference type="SAM" id="Coils"/>
    </source>
</evidence>
<dbReference type="Pfam" id="PF00225">
    <property type="entry name" value="Kinesin"/>
    <property type="match status" value="2"/>
</dbReference>